<comment type="pathway">
    <text evidence="1 9">Cofactor biosynthesis; thiamine diphosphate biosynthesis; thiamine phosphate from 4-amino-2-methyl-5-diphosphomethylpyrimidine and 4-methyl-5-(2-phosphoethyl)-thiazole: step 1/1.</text>
</comment>
<reference evidence="11 12" key="1">
    <citation type="journal article" date="2019" name="ISME J.">
        <title>Insights into ecological role of a new deltaproteobacterial order Candidatus Acidulodesulfobacterales by metagenomics and metatranscriptomics.</title>
        <authorList>
            <person name="Tan S."/>
            <person name="Liu J."/>
            <person name="Fang Y."/>
            <person name="Hedlund B.P."/>
            <person name="Lian Z.H."/>
            <person name="Huang L.Y."/>
            <person name="Li J.T."/>
            <person name="Huang L.N."/>
            <person name="Li W.J."/>
            <person name="Jiang H.C."/>
            <person name="Dong H.L."/>
            <person name="Shu W.S."/>
        </authorList>
    </citation>
    <scope>NUCLEOTIDE SEQUENCE [LARGE SCALE GENOMIC DNA]</scope>
    <source>
        <strain evidence="11">AP2</strain>
    </source>
</reference>
<dbReference type="InterPro" id="IPR036206">
    <property type="entry name" value="ThiamineP_synth_sf"/>
</dbReference>
<evidence type="ECO:0000256" key="2">
    <source>
        <dbReference type="ARBA" id="ARBA00022679"/>
    </source>
</evidence>
<dbReference type="EMBL" id="SGBC01000002">
    <property type="protein sequence ID" value="RZD16405.1"/>
    <property type="molecule type" value="Genomic_DNA"/>
</dbReference>
<organism evidence="11 12">
    <name type="scientific">Acididesulfobacter guangdongensis</name>
    <dbReference type="NCBI Taxonomy" id="2597225"/>
    <lineage>
        <taxon>Bacteria</taxon>
        <taxon>Deltaproteobacteria</taxon>
        <taxon>Candidatus Acidulodesulfobacterales</taxon>
        <taxon>Candidatus Acididesulfobacter</taxon>
    </lineage>
</organism>
<dbReference type="InterPro" id="IPR034291">
    <property type="entry name" value="TMP_synthase"/>
</dbReference>
<comment type="caution">
    <text evidence="11">The sequence shown here is derived from an EMBL/GenBank/DDBJ whole genome shotgun (WGS) entry which is preliminary data.</text>
</comment>
<dbReference type="UniPathway" id="UPA00060">
    <property type="reaction ID" value="UER00141"/>
</dbReference>
<proteinExistence type="inferred from homology"/>
<feature type="binding site" evidence="9">
    <location>
        <begin position="40"/>
        <end position="44"/>
    </location>
    <ligand>
        <name>4-amino-2-methyl-5-(diphosphooxymethyl)pyrimidine</name>
        <dbReference type="ChEBI" id="CHEBI:57841"/>
    </ligand>
</feature>
<evidence type="ECO:0000256" key="3">
    <source>
        <dbReference type="ARBA" id="ARBA00022723"/>
    </source>
</evidence>
<comment type="catalytic activity">
    <reaction evidence="7 9">
        <text>2-(2-carboxy-4-methylthiazol-5-yl)ethyl phosphate + 4-amino-2-methyl-5-(diphosphooxymethyl)pyrimidine + 2 H(+) = thiamine phosphate + CO2 + diphosphate</text>
        <dbReference type="Rhea" id="RHEA:47848"/>
        <dbReference type="ChEBI" id="CHEBI:15378"/>
        <dbReference type="ChEBI" id="CHEBI:16526"/>
        <dbReference type="ChEBI" id="CHEBI:33019"/>
        <dbReference type="ChEBI" id="CHEBI:37575"/>
        <dbReference type="ChEBI" id="CHEBI:57841"/>
        <dbReference type="ChEBI" id="CHEBI:62890"/>
        <dbReference type="EC" id="2.5.1.3"/>
    </reaction>
</comment>
<dbReference type="CDD" id="cd00564">
    <property type="entry name" value="TMP_TenI"/>
    <property type="match status" value="1"/>
</dbReference>
<dbReference type="AlphaFoldDB" id="A0A519BGL2"/>
<feature type="binding site" evidence="9">
    <location>
        <position position="111"/>
    </location>
    <ligand>
        <name>4-amino-2-methyl-5-(diphosphooxymethyl)pyrimidine</name>
        <dbReference type="ChEBI" id="CHEBI:57841"/>
    </ligand>
</feature>
<dbReference type="GO" id="GO:0000287">
    <property type="term" value="F:magnesium ion binding"/>
    <property type="evidence" value="ECO:0007669"/>
    <property type="project" value="UniProtKB-UniRule"/>
</dbReference>
<dbReference type="EC" id="2.5.1.3" evidence="9"/>
<feature type="binding site" evidence="9">
    <location>
        <position position="165"/>
    </location>
    <ligand>
        <name>2-[(2R,5Z)-2-carboxy-4-methylthiazol-5(2H)-ylidene]ethyl phosphate</name>
        <dbReference type="ChEBI" id="CHEBI:62899"/>
    </ligand>
</feature>
<comment type="similarity">
    <text evidence="9">Belongs to the thiamine-phosphate synthase family.</text>
</comment>
<dbReference type="PANTHER" id="PTHR20857">
    <property type="entry name" value="THIAMINE-PHOSPHATE PYROPHOSPHORYLASE"/>
    <property type="match status" value="1"/>
</dbReference>
<evidence type="ECO:0000313" key="12">
    <source>
        <dbReference type="Proteomes" id="UP000316562"/>
    </source>
</evidence>
<feature type="binding site" evidence="9">
    <location>
        <position position="74"/>
    </location>
    <ligand>
        <name>Mg(2+)</name>
        <dbReference type="ChEBI" id="CHEBI:18420"/>
    </ligand>
</feature>
<dbReference type="GO" id="GO:0004789">
    <property type="term" value="F:thiamine-phosphate diphosphorylase activity"/>
    <property type="evidence" value="ECO:0007669"/>
    <property type="project" value="UniProtKB-UniRule"/>
</dbReference>
<keyword evidence="2 9" id="KW-0808">Transferase</keyword>
<comment type="function">
    <text evidence="9">Condenses 4-methyl-5-(beta-hydroxyethyl)thiazole monophosphate (THZ-P) and 2-methyl-4-amino-5-hydroxymethyl pyrimidine pyrophosphate (HMP-PP) to form thiamine monophosphate (TMP).</text>
</comment>
<accession>A0A519BGL2</accession>
<evidence type="ECO:0000256" key="9">
    <source>
        <dbReference type="HAMAP-Rule" id="MF_00097"/>
    </source>
</evidence>
<feature type="binding site" evidence="9">
    <location>
        <position position="73"/>
    </location>
    <ligand>
        <name>4-amino-2-methyl-5-(diphosphooxymethyl)pyrimidine</name>
        <dbReference type="ChEBI" id="CHEBI:57841"/>
    </ligand>
</feature>
<dbReference type="InterPro" id="IPR013785">
    <property type="entry name" value="Aldolase_TIM"/>
</dbReference>
<feature type="domain" description="Thiamine phosphate synthase/TenI" evidence="10">
    <location>
        <begin position="10"/>
        <end position="188"/>
    </location>
</feature>
<comment type="caution">
    <text evidence="9">Lacks conserved residue(s) required for the propagation of feature annotation.</text>
</comment>
<comment type="catalytic activity">
    <reaction evidence="6 9">
        <text>4-methyl-5-(2-phosphooxyethyl)-thiazole + 4-amino-2-methyl-5-(diphosphooxymethyl)pyrimidine + H(+) = thiamine phosphate + diphosphate</text>
        <dbReference type="Rhea" id="RHEA:22328"/>
        <dbReference type="ChEBI" id="CHEBI:15378"/>
        <dbReference type="ChEBI" id="CHEBI:33019"/>
        <dbReference type="ChEBI" id="CHEBI:37575"/>
        <dbReference type="ChEBI" id="CHEBI:57841"/>
        <dbReference type="ChEBI" id="CHEBI:58296"/>
        <dbReference type="EC" id="2.5.1.3"/>
    </reaction>
</comment>
<keyword evidence="3 9" id="KW-0479">Metal-binding</keyword>
<comment type="catalytic activity">
    <reaction evidence="8 9">
        <text>2-[(2R,5Z)-2-carboxy-4-methylthiazol-5(2H)-ylidene]ethyl phosphate + 4-amino-2-methyl-5-(diphosphooxymethyl)pyrimidine + 2 H(+) = thiamine phosphate + CO2 + diphosphate</text>
        <dbReference type="Rhea" id="RHEA:47844"/>
        <dbReference type="ChEBI" id="CHEBI:15378"/>
        <dbReference type="ChEBI" id="CHEBI:16526"/>
        <dbReference type="ChEBI" id="CHEBI:33019"/>
        <dbReference type="ChEBI" id="CHEBI:37575"/>
        <dbReference type="ChEBI" id="CHEBI:57841"/>
        <dbReference type="ChEBI" id="CHEBI:62899"/>
        <dbReference type="EC" id="2.5.1.3"/>
    </reaction>
</comment>
<evidence type="ECO:0000256" key="7">
    <source>
        <dbReference type="ARBA" id="ARBA00047851"/>
    </source>
</evidence>
<dbReference type="SUPFAM" id="SSF51391">
    <property type="entry name" value="Thiamin phosphate synthase"/>
    <property type="match status" value="1"/>
</dbReference>
<evidence type="ECO:0000256" key="8">
    <source>
        <dbReference type="ARBA" id="ARBA00047883"/>
    </source>
</evidence>
<dbReference type="HAMAP" id="MF_00097">
    <property type="entry name" value="TMP_synthase"/>
    <property type="match status" value="1"/>
</dbReference>
<keyword evidence="5 9" id="KW-0784">Thiamine biosynthesis</keyword>
<evidence type="ECO:0000256" key="6">
    <source>
        <dbReference type="ARBA" id="ARBA00047334"/>
    </source>
</evidence>
<dbReference type="GO" id="GO:0009229">
    <property type="term" value="P:thiamine diphosphate biosynthetic process"/>
    <property type="evidence" value="ECO:0007669"/>
    <property type="project" value="UniProtKB-UniRule"/>
</dbReference>
<dbReference type="Pfam" id="PF02581">
    <property type="entry name" value="TMP-TENI"/>
    <property type="match status" value="1"/>
</dbReference>
<evidence type="ECO:0000313" key="11">
    <source>
        <dbReference type="EMBL" id="RZD16405.1"/>
    </source>
</evidence>
<evidence type="ECO:0000256" key="4">
    <source>
        <dbReference type="ARBA" id="ARBA00022842"/>
    </source>
</evidence>
<keyword evidence="4 9" id="KW-0460">Magnesium</keyword>
<dbReference type="PANTHER" id="PTHR20857:SF15">
    <property type="entry name" value="THIAMINE-PHOSPHATE SYNTHASE"/>
    <property type="match status" value="1"/>
</dbReference>
<evidence type="ECO:0000256" key="1">
    <source>
        <dbReference type="ARBA" id="ARBA00005165"/>
    </source>
</evidence>
<dbReference type="GO" id="GO:0009228">
    <property type="term" value="P:thiamine biosynthetic process"/>
    <property type="evidence" value="ECO:0007669"/>
    <property type="project" value="UniProtKB-KW"/>
</dbReference>
<dbReference type="Gene3D" id="3.20.20.70">
    <property type="entry name" value="Aldolase class I"/>
    <property type="match status" value="1"/>
</dbReference>
<evidence type="ECO:0000259" key="10">
    <source>
        <dbReference type="Pfam" id="PF02581"/>
    </source>
</evidence>
<protein>
    <recommendedName>
        <fullName evidence="9">Thiamine-phosphate synthase</fullName>
        <shortName evidence="9">TP synthase</shortName>
        <shortName evidence="9">TPS</shortName>
        <ecNumber evidence="9">2.5.1.3</ecNumber>
    </recommendedName>
    <alternativeName>
        <fullName evidence="9">Thiamine-phosphate pyrophosphorylase</fullName>
        <shortName evidence="9">TMP pyrophosphorylase</shortName>
        <shortName evidence="9">TMP-PPase</shortName>
    </alternativeName>
</protein>
<dbReference type="InterPro" id="IPR022998">
    <property type="entry name" value="ThiamineP_synth_TenI"/>
</dbReference>
<comment type="cofactor">
    <cofactor evidence="9">
        <name>Mg(2+)</name>
        <dbReference type="ChEBI" id="CHEBI:18420"/>
    </cofactor>
    <text evidence="9">Binds 1 Mg(2+) ion per subunit.</text>
</comment>
<dbReference type="GO" id="GO:0005737">
    <property type="term" value="C:cytoplasm"/>
    <property type="evidence" value="ECO:0007669"/>
    <property type="project" value="TreeGrafter"/>
</dbReference>
<dbReference type="Proteomes" id="UP000316562">
    <property type="component" value="Unassembled WGS sequence"/>
</dbReference>
<evidence type="ECO:0000256" key="5">
    <source>
        <dbReference type="ARBA" id="ARBA00022977"/>
    </source>
</evidence>
<sequence length="212" mass="23982">MNSAIKFNIYLIGEKNFFSSEQEYLDKLKMCFDNGIKAFQLRQKDLTVRQIIYLGEKIKKIIEQYDDIYFFINDRVDISLALGADGVHLNKNSIPVKVIREQYGKMLIFYSSHSYEEALNAQKDGADAVTFSPIFKTKNQEFEQGLDALKAVVKDLTIPVFALGGINEHNIQAIRNAGTSYAAIQSAILKKKDNRETIKIISCALNSGQARI</sequence>
<gene>
    <name evidence="9" type="primary">thiE</name>
    <name evidence="11" type="ORF">EVJ46_05095</name>
</gene>
<name>A0A519BGL2_ACIG2</name>